<dbReference type="RefSeq" id="WP_099917645.1">
    <property type="nucleotide sequence ID" value="NZ_BMHS01000035.1"/>
</dbReference>
<dbReference type="AlphaFoldDB" id="A0A2G8SWF2"/>
<accession>A0A2G8SWF2</accession>
<evidence type="ECO:0008006" key="4">
    <source>
        <dbReference type="Google" id="ProtNLM"/>
    </source>
</evidence>
<name>A0A2G8SWF2_9BURK</name>
<keyword evidence="3" id="KW-1185">Reference proteome</keyword>
<comment type="caution">
    <text evidence="2">The sequence shown here is derived from an EMBL/GenBank/DDBJ whole genome shotgun (WGS) entry which is preliminary data.</text>
</comment>
<dbReference type="EMBL" id="PDOB01000047">
    <property type="protein sequence ID" value="PIL38117.1"/>
    <property type="molecule type" value="Genomic_DNA"/>
</dbReference>
<gene>
    <name evidence="2" type="ORF">CR103_19750</name>
</gene>
<organism evidence="2 3">
    <name type="scientific">Massilia psychrophila</name>
    <dbReference type="NCBI Taxonomy" id="1603353"/>
    <lineage>
        <taxon>Bacteria</taxon>
        <taxon>Pseudomonadati</taxon>
        <taxon>Pseudomonadota</taxon>
        <taxon>Betaproteobacteria</taxon>
        <taxon>Burkholderiales</taxon>
        <taxon>Oxalobacteraceae</taxon>
        <taxon>Telluria group</taxon>
        <taxon>Massilia</taxon>
    </lineage>
</organism>
<feature type="region of interest" description="Disordered" evidence="1">
    <location>
        <begin position="1"/>
        <end position="35"/>
    </location>
</feature>
<dbReference type="Proteomes" id="UP000228593">
    <property type="component" value="Unassembled WGS sequence"/>
</dbReference>
<evidence type="ECO:0000256" key="1">
    <source>
        <dbReference type="SAM" id="MobiDB-lite"/>
    </source>
</evidence>
<evidence type="ECO:0000313" key="2">
    <source>
        <dbReference type="EMBL" id="PIL38117.1"/>
    </source>
</evidence>
<reference evidence="2 3" key="1">
    <citation type="submission" date="2017-10" db="EMBL/GenBank/DDBJ databases">
        <title>Massilia psychrophilum sp. nov., a novel purple-pigmented bacterium isolated from Tianshan glacier, Xinjiang Municipality, China.</title>
        <authorList>
            <person name="Wang H."/>
        </authorList>
    </citation>
    <scope>NUCLEOTIDE SEQUENCE [LARGE SCALE GENOMIC DNA]</scope>
    <source>
        <strain evidence="2 3">JCM 30813</strain>
    </source>
</reference>
<protein>
    <recommendedName>
        <fullName evidence="4">DUF2116 family Zn-ribbon domain-containing protein</fullName>
    </recommendedName>
</protein>
<sequence length="68" mass="7641">METVQESLPEKDASTEAAVASPLARQRTRQSLPPKGSCWYCEKPLDSVRRFCGKECADGFDEEAEFTR</sequence>
<dbReference type="OrthoDB" id="8566509at2"/>
<evidence type="ECO:0000313" key="3">
    <source>
        <dbReference type="Proteomes" id="UP000228593"/>
    </source>
</evidence>
<proteinExistence type="predicted"/>